<evidence type="ECO:0000256" key="1">
    <source>
        <dbReference type="ARBA" id="ARBA00004123"/>
    </source>
</evidence>
<dbReference type="PANTHER" id="PTHR11834">
    <property type="entry name" value="TRANSCRIPTIONAL ENHANCER FACTOR TEF RELATED"/>
    <property type="match status" value="1"/>
</dbReference>
<evidence type="ECO:0000256" key="5">
    <source>
        <dbReference type="ARBA" id="ARBA00023242"/>
    </source>
</evidence>
<dbReference type="GO" id="GO:0000981">
    <property type="term" value="F:DNA-binding transcription factor activity, RNA polymerase II-specific"/>
    <property type="evidence" value="ECO:0007669"/>
    <property type="project" value="TreeGrafter"/>
</dbReference>
<comment type="subcellular location">
    <subcellularLocation>
        <location evidence="1">Nucleus</location>
    </subcellularLocation>
</comment>
<dbReference type="Pfam" id="PF01285">
    <property type="entry name" value="TEA"/>
    <property type="match status" value="1"/>
</dbReference>
<dbReference type="Proteomes" id="UP000235388">
    <property type="component" value="Unassembled WGS sequence"/>
</dbReference>
<dbReference type="GO" id="GO:0000978">
    <property type="term" value="F:RNA polymerase II cis-regulatory region sequence-specific DNA binding"/>
    <property type="evidence" value="ECO:0007669"/>
    <property type="project" value="TreeGrafter"/>
</dbReference>
<keyword evidence="4" id="KW-0804">Transcription</keyword>
<protein>
    <recommendedName>
        <fullName evidence="7">TEA domain-containing protein</fullName>
    </recommendedName>
</protein>
<evidence type="ECO:0000313" key="9">
    <source>
        <dbReference type="EMBL" id="PLW23774.1"/>
    </source>
</evidence>
<dbReference type="EMBL" id="PGCI01000624">
    <property type="protein sequence ID" value="PLW23774.1"/>
    <property type="molecule type" value="Genomic_DNA"/>
</dbReference>
<evidence type="ECO:0000256" key="6">
    <source>
        <dbReference type="PROSITE-ProRule" id="PRU00505"/>
    </source>
</evidence>
<organism evidence="9 12">
    <name type="scientific">Puccinia coronata f. sp. avenae</name>
    <dbReference type="NCBI Taxonomy" id="200324"/>
    <lineage>
        <taxon>Eukaryota</taxon>
        <taxon>Fungi</taxon>
        <taxon>Dikarya</taxon>
        <taxon>Basidiomycota</taxon>
        <taxon>Pucciniomycotina</taxon>
        <taxon>Pucciniomycetes</taxon>
        <taxon>Pucciniales</taxon>
        <taxon>Pucciniaceae</taxon>
        <taxon>Puccinia</taxon>
    </lineage>
</organism>
<gene>
    <name evidence="10" type="ORF">PCANC_09351</name>
    <name evidence="8" type="ORF">PCANC_09445</name>
    <name evidence="9" type="ORF">PCASD_08726</name>
</gene>
<proteinExistence type="inferred from homology"/>
<evidence type="ECO:0000313" key="10">
    <source>
        <dbReference type="EMBL" id="PLW40447.1"/>
    </source>
</evidence>
<dbReference type="EMBL" id="PGCJ01000181">
    <property type="protein sequence ID" value="PLW40447.1"/>
    <property type="molecule type" value="Genomic_DNA"/>
</dbReference>
<dbReference type="InterPro" id="IPR000818">
    <property type="entry name" value="TEA/ATTS_dom"/>
</dbReference>
<evidence type="ECO:0000313" key="11">
    <source>
        <dbReference type="Proteomes" id="UP000235388"/>
    </source>
</evidence>
<comment type="similarity">
    <text evidence="2">Belongs to the TEC1 family.</text>
</comment>
<dbReference type="InterPro" id="IPR038096">
    <property type="entry name" value="TEA/ATTS_sf"/>
</dbReference>
<evidence type="ECO:0000256" key="2">
    <source>
        <dbReference type="ARBA" id="ARBA00008421"/>
    </source>
</evidence>
<evidence type="ECO:0000259" key="7">
    <source>
        <dbReference type="PROSITE" id="PS51088"/>
    </source>
</evidence>
<accession>A0A2N5TE53</accession>
<dbReference type="Gene3D" id="6.10.20.40">
    <property type="entry name" value="TEA/ATTS domain"/>
    <property type="match status" value="1"/>
</dbReference>
<dbReference type="PROSITE" id="PS51088">
    <property type="entry name" value="TEA_2"/>
    <property type="match status" value="1"/>
</dbReference>
<keyword evidence="11" id="KW-1185">Reference proteome</keyword>
<dbReference type="SMART" id="SM00426">
    <property type="entry name" value="TEA"/>
    <property type="match status" value="1"/>
</dbReference>
<sequence>MTSYDFFAPCSTPKRQRTSSERERLVSLPIEGPSRRKTPAYLDLNGCDFLSMISDLPFESPTIRQCTSTKEARLAPDFPNFNIQALVPQTNFDENFRSHVEFGDNSVAEGVMRPLQITHANIENVNIPYNLGPLDYHLDSVQQATTPCASNLIRAEPFVNRSQSYFIEETWRDDTVPKMNSESSSYSSLPSLVSSSDCDGMGDFNSSVDAFASTPSYNPSQTPRENIQLVIEHPVTTCQMNSGLDIMNSGSNTLENDMKNLFNVPMMSLHVTSNLCEAQNIINVIRCEASKRQLYSKDRDIWSEEASRAFNEAIRVIPRLGRAKILALTQEGRKPFGRNELIADYIYRRTGIVRHRKQVSSHIQVIKNSKKLEPYSGPELLDSTNSAQNASFDQCSASWFGGYMSKDVLILYPCTPEFPFPSQILQHQAPPQDEKEYLAFLAEVSRARNSKHLA</sequence>
<dbReference type="PANTHER" id="PTHR11834:SF0">
    <property type="entry name" value="PROTEIN SCALLOPED"/>
    <property type="match status" value="1"/>
</dbReference>
<evidence type="ECO:0000256" key="3">
    <source>
        <dbReference type="ARBA" id="ARBA00023015"/>
    </source>
</evidence>
<evidence type="ECO:0000313" key="8">
    <source>
        <dbReference type="EMBL" id="PLW16866.1"/>
    </source>
</evidence>
<reference evidence="11 12" key="1">
    <citation type="submission" date="2017-11" db="EMBL/GenBank/DDBJ databases">
        <title>De novo assembly and phasing of dikaryotic genomes from two isolates of Puccinia coronata f. sp. avenae, the causal agent of oat crown rust.</title>
        <authorList>
            <person name="Miller M.E."/>
            <person name="Zhang Y."/>
            <person name="Omidvar V."/>
            <person name="Sperschneider J."/>
            <person name="Schwessinger B."/>
            <person name="Raley C."/>
            <person name="Palmer J.M."/>
            <person name="Garnica D."/>
            <person name="Upadhyaya N."/>
            <person name="Rathjen J."/>
            <person name="Taylor J.M."/>
            <person name="Park R.F."/>
            <person name="Dodds P.N."/>
            <person name="Hirsch C.D."/>
            <person name="Kianian S.F."/>
            <person name="Figueroa M."/>
        </authorList>
    </citation>
    <scope>NUCLEOTIDE SEQUENCE [LARGE SCALE GENOMIC DNA]</scope>
    <source>
        <strain evidence="8">12NC29</strain>
        <strain evidence="9">12SD80</strain>
    </source>
</reference>
<dbReference type="STRING" id="200324.A0A2N5TE53"/>
<evidence type="ECO:0000313" key="12">
    <source>
        <dbReference type="Proteomes" id="UP000235392"/>
    </source>
</evidence>
<dbReference type="EMBL" id="PGCJ01000861">
    <property type="protein sequence ID" value="PLW16866.1"/>
    <property type="molecule type" value="Genomic_DNA"/>
</dbReference>
<name>A0A2N5TE53_9BASI</name>
<keyword evidence="5" id="KW-0539">Nucleus</keyword>
<feature type="domain" description="TEA" evidence="7">
    <location>
        <begin position="295"/>
        <end position="373"/>
    </location>
</feature>
<comment type="caution">
    <text evidence="9">The sequence shown here is derived from an EMBL/GenBank/DDBJ whole genome shotgun (WGS) entry which is preliminary data.</text>
</comment>
<dbReference type="GO" id="GO:0005634">
    <property type="term" value="C:nucleus"/>
    <property type="evidence" value="ECO:0007669"/>
    <property type="project" value="UniProtKB-SubCell"/>
</dbReference>
<dbReference type="OrthoDB" id="2497041at2759"/>
<dbReference type="AlphaFoldDB" id="A0A2N5TE53"/>
<dbReference type="GO" id="GO:0005667">
    <property type="term" value="C:transcription regulator complex"/>
    <property type="evidence" value="ECO:0007669"/>
    <property type="project" value="TreeGrafter"/>
</dbReference>
<feature type="DNA-binding region" description="TEA" evidence="6">
    <location>
        <begin position="295"/>
        <end position="373"/>
    </location>
</feature>
<dbReference type="Proteomes" id="UP000235392">
    <property type="component" value="Unassembled WGS sequence"/>
</dbReference>
<dbReference type="InterPro" id="IPR050937">
    <property type="entry name" value="TEC1_TEAD_TF"/>
</dbReference>
<keyword evidence="3" id="KW-0805">Transcription regulation</keyword>
<evidence type="ECO:0000256" key="4">
    <source>
        <dbReference type="ARBA" id="ARBA00023163"/>
    </source>
</evidence>